<organism evidence="1 2">
    <name type="scientific">Tropicimonas isoalkanivorans</name>
    <dbReference type="NCBI Taxonomy" id="441112"/>
    <lineage>
        <taxon>Bacteria</taxon>
        <taxon>Pseudomonadati</taxon>
        <taxon>Pseudomonadota</taxon>
        <taxon>Alphaproteobacteria</taxon>
        <taxon>Rhodobacterales</taxon>
        <taxon>Roseobacteraceae</taxon>
        <taxon>Tropicimonas</taxon>
    </lineage>
</organism>
<name>A0A1I1R634_9RHOB</name>
<evidence type="ECO:0000313" key="2">
    <source>
        <dbReference type="Proteomes" id="UP000198728"/>
    </source>
</evidence>
<dbReference type="AlphaFoldDB" id="A0A1I1R634"/>
<reference evidence="1 2" key="1">
    <citation type="submission" date="2016-10" db="EMBL/GenBank/DDBJ databases">
        <authorList>
            <person name="de Groot N.N."/>
        </authorList>
    </citation>
    <scope>NUCLEOTIDE SEQUENCE [LARGE SCALE GENOMIC DNA]</scope>
    <source>
        <strain evidence="1 2">DSM 19548</strain>
    </source>
</reference>
<dbReference type="EMBL" id="FOLG01000028">
    <property type="protein sequence ID" value="SFD29765.1"/>
    <property type="molecule type" value="Genomic_DNA"/>
</dbReference>
<sequence>MTSRPRSLTGTLARYTLLGLAGLILLWAVVASARWTMSFQETVTLPSGMQLSREFDWDRYGRWDLLATNGRTRLARDVEFLCFDDRYVFVQSHDRAFTGLYEAETDSRVPVDYARAMAISGLSKPGEGCDGYYTGWVGPGLLLDAGRPPFVPPCAWRNVDNEALRDRAWFERPCAPDSWPPERQ</sequence>
<gene>
    <name evidence="1" type="ORF">SAMN04488094_12818</name>
</gene>
<proteinExistence type="predicted"/>
<dbReference type="STRING" id="441112.SAMN04488094_12818"/>
<accession>A0A1I1R634</accession>
<dbReference type="Proteomes" id="UP000198728">
    <property type="component" value="Unassembled WGS sequence"/>
</dbReference>
<keyword evidence="2" id="KW-1185">Reference proteome</keyword>
<evidence type="ECO:0000313" key="1">
    <source>
        <dbReference type="EMBL" id="SFD29765.1"/>
    </source>
</evidence>
<protein>
    <submittedName>
        <fullName evidence="1">Uncharacterized protein</fullName>
    </submittedName>
</protein>